<dbReference type="EMBL" id="BMAR01000047">
    <property type="protein sequence ID" value="GFR51231.1"/>
    <property type="molecule type" value="Genomic_DNA"/>
</dbReference>
<dbReference type="Proteomes" id="UP001054857">
    <property type="component" value="Unassembled WGS sequence"/>
</dbReference>
<evidence type="ECO:0000313" key="4">
    <source>
        <dbReference type="EMBL" id="GFR51231.1"/>
    </source>
</evidence>
<feature type="region of interest" description="Disordered" evidence="1">
    <location>
        <begin position="258"/>
        <end position="310"/>
    </location>
</feature>
<evidence type="ECO:0000259" key="2">
    <source>
        <dbReference type="PROSITE" id="PS50188"/>
    </source>
</evidence>
<proteinExistence type="predicted"/>
<feature type="compositionally biased region" description="Low complexity" evidence="1">
    <location>
        <begin position="479"/>
        <end position="488"/>
    </location>
</feature>
<feature type="domain" description="B30.2/SPRY" evidence="2">
    <location>
        <begin position="1"/>
        <end position="194"/>
    </location>
</feature>
<dbReference type="PANTHER" id="PTHR12864">
    <property type="entry name" value="RAN BINDING PROTEIN 9-RELATED"/>
    <property type="match status" value="1"/>
</dbReference>
<name>A0AAD3HSF3_9CHLO</name>
<feature type="region of interest" description="Disordered" evidence="1">
    <location>
        <begin position="397"/>
        <end position="503"/>
    </location>
</feature>
<evidence type="ECO:0008006" key="6">
    <source>
        <dbReference type="Google" id="ProtNLM"/>
    </source>
</evidence>
<dbReference type="SMART" id="SM00757">
    <property type="entry name" value="CRA"/>
    <property type="match status" value="1"/>
</dbReference>
<dbReference type="PROSITE" id="PS50188">
    <property type="entry name" value="B302_SPRY"/>
    <property type="match status" value="1"/>
</dbReference>
<feature type="domain" description="CTLH" evidence="3">
    <location>
        <begin position="322"/>
        <end position="380"/>
    </location>
</feature>
<feature type="compositionally biased region" description="Pro residues" evidence="1">
    <location>
        <begin position="489"/>
        <end position="500"/>
    </location>
</feature>
<dbReference type="Gene3D" id="2.60.120.920">
    <property type="match status" value="1"/>
</dbReference>
<feature type="compositionally biased region" description="Low complexity" evidence="1">
    <location>
        <begin position="258"/>
        <end position="304"/>
    </location>
</feature>
<sequence>MAGASSGSCRYYSSRCSLPSAWEARASLRSDQLAMSFLKVEGPRVRYVGPGEDDSHAAAIRANLPVPADCSLYYFEVRVLDRGQDGFIGVGFCTSDVRLARLPGWEGHSYGYHGDDGHAFAGQGVGRPYGPPYGTGDVIGALYDKVERTISYFKNGRPLGVAFREVQEATPLYPCVGMRTRGEALAANFGTGAEPFRTDLHALQADQQARVLASVRKTQLPLLSSRGTALLPQLMYDYLIHQRYGSTAALLARDLLRPSSSTSSSCRDPSSSPLSPSPSSSHSPSTMAPGKPKQPLQQLSQQQQHESYNNDRYDDEQQVLADIAVRQQVYDLVVGGRIDEALGVLREKYPPELLLERPSVDFRLRLQKFVEMVAAANSGSSGNRASGTAAGASAPAEVGKAGASSGSGSGGAQCGKAGESEVGGSTTSKAGGEPVAAREAGLAASPPGGGDMMHVDDPEEEEGSEGMLKGEETASESTAAPAAVAAPAAAPPPPPPPPPSTREILEYGSCEVMMRCRTEADRELLTDALSLLAFHHPASSPAGYLLRPGHRTSLAEELNGAMLSCRGRPATAPLTQLYRQLGALLGELKGRDEPQVLALPDLRSLLLEPPAPPQHHQQQPPASTGEGGGGRSGWEEQQPQPEQQQQQQPPPAAIAISSLASLAAALGRTGV</sequence>
<dbReference type="PROSITE" id="PS50897">
    <property type="entry name" value="CTLH"/>
    <property type="match status" value="1"/>
</dbReference>
<dbReference type="InterPro" id="IPR013320">
    <property type="entry name" value="ConA-like_dom_sf"/>
</dbReference>
<dbReference type="InterPro" id="IPR003877">
    <property type="entry name" value="SPRY_dom"/>
</dbReference>
<feature type="compositionally biased region" description="Low complexity" evidence="1">
    <location>
        <begin position="635"/>
        <end position="655"/>
    </location>
</feature>
<organism evidence="4 5">
    <name type="scientific">Astrephomene gubernaculifera</name>
    <dbReference type="NCBI Taxonomy" id="47775"/>
    <lineage>
        <taxon>Eukaryota</taxon>
        <taxon>Viridiplantae</taxon>
        <taxon>Chlorophyta</taxon>
        <taxon>core chlorophytes</taxon>
        <taxon>Chlorophyceae</taxon>
        <taxon>CS clade</taxon>
        <taxon>Chlamydomonadales</taxon>
        <taxon>Astrephomenaceae</taxon>
        <taxon>Astrephomene</taxon>
    </lineage>
</organism>
<dbReference type="InterPro" id="IPR006595">
    <property type="entry name" value="CTLH_C"/>
</dbReference>
<dbReference type="InterPro" id="IPR024964">
    <property type="entry name" value="CTLH/CRA"/>
</dbReference>
<keyword evidence="5" id="KW-1185">Reference proteome</keyword>
<dbReference type="Pfam" id="PF10607">
    <property type="entry name" value="CTLH"/>
    <property type="match status" value="1"/>
</dbReference>
<comment type="caution">
    <text evidence="4">The sequence shown here is derived from an EMBL/GenBank/DDBJ whole genome shotgun (WGS) entry which is preliminary data.</text>
</comment>
<gene>
    <name evidence="4" type="ORF">Agub_g13606</name>
</gene>
<dbReference type="CDD" id="cd12909">
    <property type="entry name" value="SPRY_RanBP9_10"/>
    <property type="match status" value="1"/>
</dbReference>
<evidence type="ECO:0000256" key="1">
    <source>
        <dbReference type="SAM" id="MobiDB-lite"/>
    </source>
</evidence>
<reference evidence="4 5" key="1">
    <citation type="journal article" date="2021" name="Sci. Rep.">
        <title>Genome sequencing of the multicellular alga Astrephomene provides insights into convergent evolution of germ-soma differentiation.</title>
        <authorList>
            <person name="Yamashita S."/>
            <person name="Yamamoto K."/>
            <person name="Matsuzaki R."/>
            <person name="Suzuki S."/>
            <person name="Yamaguchi H."/>
            <person name="Hirooka S."/>
            <person name="Minakuchi Y."/>
            <person name="Miyagishima S."/>
            <person name="Kawachi M."/>
            <person name="Toyoda A."/>
            <person name="Nozaki H."/>
        </authorList>
    </citation>
    <scope>NUCLEOTIDE SEQUENCE [LARGE SCALE GENOMIC DNA]</scope>
    <source>
        <strain evidence="4 5">NIES-4017</strain>
    </source>
</reference>
<dbReference type="InterPro" id="IPR043136">
    <property type="entry name" value="B30.2/SPRY_sf"/>
</dbReference>
<dbReference type="InterPro" id="IPR035782">
    <property type="entry name" value="SPRY_RanBP9/10"/>
</dbReference>
<dbReference type="Pfam" id="PF00622">
    <property type="entry name" value="SPRY"/>
    <property type="match status" value="1"/>
</dbReference>
<accession>A0AAD3HSF3</accession>
<feature type="region of interest" description="Disordered" evidence="1">
    <location>
        <begin position="606"/>
        <end position="655"/>
    </location>
</feature>
<dbReference type="SMART" id="SM00449">
    <property type="entry name" value="SPRY"/>
    <property type="match status" value="1"/>
</dbReference>
<protein>
    <recommendedName>
        <fullName evidence="6">B30.2/SPRY domain-containing protein</fullName>
    </recommendedName>
</protein>
<dbReference type="InterPro" id="IPR050618">
    <property type="entry name" value="Ubq-SigPath_Reg"/>
</dbReference>
<dbReference type="SUPFAM" id="SSF49899">
    <property type="entry name" value="Concanavalin A-like lectins/glucanases"/>
    <property type="match status" value="1"/>
</dbReference>
<feature type="non-terminal residue" evidence="4">
    <location>
        <position position="1"/>
    </location>
</feature>
<evidence type="ECO:0000259" key="3">
    <source>
        <dbReference type="PROSITE" id="PS50897"/>
    </source>
</evidence>
<dbReference type="InterPro" id="IPR001870">
    <property type="entry name" value="B30.2/SPRY"/>
</dbReference>
<evidence type="ECO:0000313" key="5">
    <source>
        <dbReference type="Proteomes" id="UP001054857"/>
    </source>
</evidence>
<dbReference type="InterPro" id="IPR013144">
    <property type="entry name" value="CRA_dom"/>
</dbReference>
<dbReference type="AlphaFoldDB" id="A0AAD3HSF3"/>